<dbReference type="RefSeq" id="WP_139757305.1">
    <property type="nucleotide sequence ID" value="NZ_CP039852.1"/>
</dbReference>
<reference evidence="2 3" key="1">
    <citation type="submission" date="2019-04" db="EMBL/GenBank/DDBJ databases">
        <title>Salinimonas iocasae sp. nov., a halophilic bacterium isolated from the outer tube casing of tubeworms in Okinawa Trough.</title>
        <authorList>
            <person name="Zhang H."/>
            <person name="Wang H."/>
            <person name="Li C."/>
        </authorList>
    </citation>
    <scope>NUCLEOTIDE SEQUENCE [LARGE SCALE GENOMIC DNA]</scope>
    <source>
        <strain evidence="2 3">KX18D6</strain>
    </source>
</reference>
<accession>A0A5B7YG86</accession>
<dbReference type="AlphaFoldDB" id="A0A5B7YG86"/>
<evidence type="ECO:0000313" key="3">
    <source>
        <dbReference type="Proteomes" id="UP000304912"/>
    </source>
</evidence>
<feature type="signal peptide" evidence="1">
    <location>
        <begin position="1"/>
        <end position="24"/>
    </location>
</feature>
<dbReference type="OrthoDB" id="5985781at2"/>
<dbReference type="Proteomes" id="UP000304912">
    <property type="component" value="Chromosome"/>
</dbReference>
<gene>
    <name evidence="2" type="ORF">FBQ74_14320</name>
</gene>
<organism evidence="2 3">
    <name type="scientific">Salinimonas iocasae</name>
    <dbReference type="NCBI Taxonomy" id="2572577"/>
    <lineage>
        <taxon>Bacteria</taxon>
        <taxon>Pseudomonadati</taxon>
        <taxon>Pseudomonadota</taxon>
        <taxon>Gammaproteobacteria</taxon>
        <taxon>Alteromonadales</taxon>
        <taxon>Alteromonadaceae</taxon>
        <taxon>Alteromonas/Salinimonas group</taxon>
        <taxon>Salinimonas</taxon>
    </lineage>
</organism>
<keyword evidence="3" id="KW-1185">Reference proteome</keyword>
<dbReference type="EMBL" id="CP039852">
    <property type="protein sequence ID" value="QCZ94568.1"/>
    <property type="molecule type" value="Genomic_DNA"/>
</dbReference>
<keyword evidence="1" id="KW-0732">Signal</keyword>
<feature type="chain" id="PRO_5022734420" evidence="1">
    <location>
        <begin position="25"/>
        <end position="151"/>
    </location>
</feature>
<evidence type="ECO:0000313" key="2">
    <source>
        <dbReference type="EMBL" id="QCZ94568.1"/>
    </source>
</evidence>
<name>A0A5B7YG86_9ALTE</name>
<proteinExistence type="predicted"/>
<evidence type="ECO:0000256" key="1">
    <source>
        <dbReference type="SAM" id="SignalP"/>
    </source>
</evidence>
<protein>
    <submittedName>
        <fullName evidence="2">Uncharacterized protein</fullName>
    </submittedName>
</protein>
<dbReference type="KEGG" id="salk:FBQ74_14320"/>
<sequence length="151" mass="17692">MKKHVIGGVLFCVFSFLTIQNAYADDHQPPFKGGNYWEVTGIKTEDGAGLKYSKWLAAEWRKSMEFAVSKGWLESYTVLYNVHARADEPDIYIVRQFKDWASEDENDKRRGEYMEWAKKSMEKMENESGDRAEYRTIMSTVLLQEMLPRNE</sequence>